<dbReference type="Gene3D" id="3.90.1010.20">
    <property type="match status" value="1"/>
</dbReference>
<sequence length="184" mass="18269">MRRTTAAVAGTLSGAALILAAKFGTGAVAAPVASEQTTDDAGGLTPSAGPSQPSSRPPASRAPQTGQDGQDGQDGQGDQAGQGGQAGQAANGLKNGIFRGDAVRNQYGPIQVTIQIAAGRITGLTATHATSPAMTVQVNERAIPLLRKETLEAQSAQIDGVSGATFTTGSFKNSLQSALTAAKA</sequence>
<organism evidence="4 5">
    <name type="scientific">Actinomadura barringtoniae</name>
    <dbReference type="NCBI Taxonomy" id="1427535"/>
    <lineage>
        <taxon>Bacteria</taxon>
        <taxon>Bacillati</taxon>
        <taxon>Actinomycetota</taxon>
        <taxon>Actinomycetes</taxon>
        <taxon>Streptosporangiales</taxon>
        <taxon>Thermomonosporaceae</taxon>
        <taxon>Actinomadura</taxon>
    </lineage>
</organism>
<reference evidence="4" key="1">
    <citation type="submission" date="2021-03" db="EMBL/GenBank/DDBJ databases">
        <authorList>
            <person name="Kanchanasin P."/>
            <person name="Saeng-In P."/>
            <person name="Phongsopitanun W."/>
            <person name="Yuki M."/>
            <person name="Kudo T."/>
            <person name="Ohkuma M."/>
            <person name="Tanasupawat S."/>
        </authorList>
    </citation>
    <scope>NUCLEOTIDE SEQUENCE</scope>
    <source>
        <strain evidence="4">GKU 128</strain>
    </source>
</reference>
<evidence type="ECO:0000256" key="2">
    <source>
        <dbReference type="SAM" id="SignalP"/>
    </source>
</evidence>
<feature type="signal peptide" evidence="2">
    <location>
        <begin position="1"/>
        <end position="29"/>
    </location>
</feature>
<dbReference type="GO" id="GO:0010181">
    <property type="term" value="F:FMN binding"/>
    <property type="evidence" value="ECO:0007669"/>
    <property type="project" value="InterPro"/>
</dbReference>
<dbReference type="EMBL" id="JAGEOJ010000011">
    <property type="protein sequence ID" value="MBO2450915.1"/>
    <property type="molecule type" value="Genomic_DNA"/>
</dbReference>
<dbReference type="InterPro" id="IPR007329">
    <property type="entry name" value="FMN-bd"/>
</dbReference>
<keyword evidence="2" id="KW-0732">Signal</keyword>
<feature type="region of interest" description="Disordered" evidence="1">
    <location>
        <begin position="31"/>
        <end position="92"/>
    </location>
</feature>
<dbReference type="Proteomes" id="UP000669179">
    <property type="component" value="Unassembled WGS sequence"/>
</dbReference>
<evidence type="ECO:0000259" key="3">
    <source>
        <dbReference type="SMART" id="SM00900"/>
    </source>
</evidence>
<proteinExistence type="predicted"/>
<name>A0A939PE22_9ACTN</name>
<dbReference type="RefSeq" id="WP_208258789.1">
    <property type="nucleotide sequence ID" value="NZ_JAGEOJ010000011.1"/>
</dbReference>
<protein>
    <submittedName>
        <fullName evidence="4">FMN-binding protein</fullName>
    </submittedName>
</protein>
<evidence type="ECO:0000313" key="5">
    <source>
        <dbReference type="Proteomes" id="UP000669179"/>
    </source>
</evidence>
<evidence type="ECO:0000313" key="4">
    <source>
        <dbReference type="EMBL" id="MBO2450915.1"/>
    </source>
</evidence>
<feature type="domain" description="FMN-binding" evidence="3">
    <location>
        <begin position="106"/>
        <end position="182"/>
    </location>
</feature>
<gene>
    <name evidence="4" type="ORF">J4573_27725</name>
</gene>
<feature type="chain" id="PRO_5037093814" evidence="2">
    <location>
        <begin position="30"/>
        <end position="184"/>
    </location>
</feature>
<dbReference type="Pfam" id="PF04205">
    <property type="entry name" value="FMN_bind"/>
    <property type="match status" value="1"/>
</dbReference>
<dbReference type="GO" id="GO:0016020">
    <property type="term" value="C:membrane"/>
    <property type="evidence" value="ECO:0007669"/>
    <property type="project" value="InterPro"/>
</dbReference>
<feature type="compositionally biased region" description="Gly residues" evidence="1">
    <location>
        <begin position="72"/>
        <end position="86"/>
    </location>
</feature>
<comment type="caution">
    <text evidence="4">The sequence shown here is derived from an EMBL/GenBank/DDBJ whole genome shotgun (WGS) entry which is preliminary data.</text>
</comment>
<keyword evidence="5" id="KW-1185">Reference proteome</keyword>
<dbReference type="AlphaFoldDB" id="A0A939PE22"/>
<evidence type="ECO:0000256" key="1">
    <source>
        <dbReference type="SAM" id="MobiDB-lite"/>
    </source>
</evidence>
<dbReference type="SMART" id="SM00900">
    <property type="entry name" value="FMN_bind"/>
    <property type="match status" value="1"/>
</dbReference>
<accession>A0A939PE22</accession>
<feature type="compositionally biased region" description="Low complexity" evidence="1">
    <location>
        <begin position="46"/>
        <end position="70"/>
    </location>
</feature>